<dbReference type="GO" id="GO:0005829">
    <property type="term" value="C:cytosol"/>
    <property type="evidence" value="ECO:0007669"/>
    <property type="project" value="TreeGrafter"/>
</dbReference>
<gene>
    <name evidence="2" type="ORF">NSCI0253_LOCUS33549</name>
</gene>
<organism evidence="2">
    <name type="scientific">Noctiluca scintillans</name>
    <name type="common">Sea sparkle</name>
    <name type="synonym">Red tide dinoflagellate</name>
    <dbReference type="NCBI Taxonomy" id="2966"/>
    <lineage>
        <taxon>Eukaryota</taxon>
        <taxon>Sar</taxon>
        <taxon>Alveolata</taxon>
        <taxon>Dinophyceae</taxon>
        <taxon>Noctilucales</taxon>
        <taxon>Noctilucaceae</taxon>
        <taxon>Noctiluca</taxon>
    </lineage>
</organism>
<evidence type="ECO:0000256" key="1">
    <source>
        <dbReference type="ARBA" id="ARBA00022737"/>
    </source>
</evidence>
<dbReference type="AlphaFoldDB" id="A0A7S1ANA3"/>
<dbReference type="PANTHER" id="PTHR43215">
    <property type="entry name" value="RADIAL SPOKE HEAD 1 HOMOLOG"/>
    <property type="match status" value="1"/>
</dbReference>
<reference evidence="2" key="1">
    <citation type="submission" date="2021-01" db="EMBL/GenBank/DDBJ databases">
        <authorList>
            <person name="Corre E."/>
            <person name="Pelletier E."/>
            <person name="Niang G."/>
            <person name="Scheremetjew M."/>
            <person name="Finn R."/>
            <person name="Kale V."/>
            <person name="Holt S."/>
            <person name="Cochrane G."/>
            <person name="Meng A."/>
            <person name="Brown T."/>
            <person name="Cohen L."/>
        </authorList>
    </citation>
    <scope>NUCLEOTIDE SEQUENCE</scope>
</reference>
<dbReference type="EMBL" id="HBFQ01047197">
    <property type="protein sequence ID" value="CAD8859195.1"/>
    <property type="molecule type" value="Transcribed_RNA"/>
</dbReference>
<dbReference type="Pfam" id="PF02493">
    <property type="entry name" value="MORN"/>
    <property type="match status" value="5"/>
</dbReference>
<sequence length="232" mass="26709">MGAEGGKIACCASDDITKRCTADVQNNDFLNGVPACPGFDRKTRLETREEVQENTHLSQWTVYGDESKYKGQMLHGKRHGRGVGLTASGQQYEGEWRDDQRHGHGKQSWKDGRLYEGQFKDGKFHGHGRMEWHTQRGMMVFEGQYVEDIKQGVGVYTWPDGRLYDGEWVQGKRSGRAVYVNSHGERKLSTWADDKLQRWTDASDDEPQRRQWKDDKLERWSATVLDPRGLTK</sequence>
<name>A0A7S1ANA3_NOCSC</name>
<evidence type="ECO:0000313" key="2">
    <source>
        <dbReference type="EMBL" id="CAD8859195.1"/>
    </source>
</evidence>
<evidence type="ECO:0008006" key="3">
    <source>
        <dbReference type="Google" id="ProtNLM"/>
    </source>
</evidence>
<proteinExistence type="predicted"/>
<dbReference type="SUPFAM" id="SSF82185">
    <property type="entry name" value="Histone H3 K4-specific methyltransferase SET7/9 N-terminal domain"/>
    <property type="match status" value="2"/>
</dbReference>
<protein>
    <recommendedName>
        <fullName evidence="3">MORN repeat-containing protein 5</fullName>
    </recommendedName>
</protein>
<dbReference type="Gene3D" id="2.20.110.10">
    <property type="entry name" value="Histone H3 K4-specific methyltransferase SET7/9 N-terminal domain"/>
    <property type="match status" value="3"/>
</dbReference>
<keyword evidence="1" id="KW-0677">Repeat</keyword>
<accession>A0A7S1ANA3</accession>
<dbReference type="PANTHER" id="PTHR43215:SF14">
    <property type="entry name" value="RADIAL SPOKE HEAD 1 HOMOLOG"/>
    <property type="match status" value="1"/>
</dbReference>
<dbReference type="SMART" id="SM00698">
    <property type="entry name" value="MORN"/>
    <property type="match status" value="5"/>
</dbReference>
<dbReference type="InterPro" id="IPR003409">
    <property type="entry name" value="MORN"/>
</dbReference>